<dbReference type="STRING" id="334426.A0A0R3PMS9"/>
<dbReference type="Gene3D" id="3.40.50.1820">
    <property type="entry name" value="alpha/beta hydrolase"/>
    <property type="match status" value="1"/>
</dbReference>
<keyword evidence="2" id="KW-0719">Serine esterase</keyword>
<sequence>MKIRGRARISSLTPLGKRVAFAQIQEIGHCQVRTNYGLIEGKRYVTRKGFETDCFLGVPFAKPPVGELRFKEMSGLFQKPQRLDPWEGVRKCKRFGYRSIQDDMFWDKFVISTPQSEDCLYLNIFAPAIDPFKSYPVMFYIHGGGFMMDSAVRFKPENVPRLLVRHGVIVVTIQYRLGYLGYFCTGDDLAKGNYGLWDQLEAKIWINKNYSALRWTKENIHHFGGDPNRITVAGQSAGAVSADLLSMSPLSRDMFHRKILMGGSTFCYWATTTKEKAAEYCRQKALKLGWKPAKGVLKICSCSRLTLGMHMIGNQVFFNEARLPLTPVVDGEILPKPISQLRAEAPPMESISGVGQEESLLFIALGAIRGTEKDMEKVIHELARKTPLKIAEVKELVNRLYGDISELRKDKKAMQKAYATCTSDIFANYGCYRYMMDSRRHDKPTFGYYFGYTSRNMWGWLATRIPFLAGTHSSEIIYLFDCNYFVAPLPMTETDRKISKLTSQCFMEFVKNGNPNAPSLPFSWEPISKNGELRLLKFCEQPLMIEKVFDSRMEKLERELKKFIPKDCSNTC</sequence>
<dbReference type="EC" id="3.1.1.-" evidence="4"/>
<dbReference type="AlphaFoldDB" id="A0A0R3PMS9"/>
<accession>A0A0R3PMS9</accession>
<evidence type="ECO:0000313" key="6">
    <source>
        <dbReference type="EMBL" id="VDM57827.1"/>
    </source>
</evidence>
<evidence type="ECO:0000256" key="4">
    <source>
        <dbReference type="RuleBase" id="RU361235"/>
    </source>
</evidence>
<reference evidence="8" key="1">
    <citation type="submission" date="2017-02" db="UniProtKB">
        <authorList>
            <consortium name="WormBaseParasite"/>
        </authorList>
    </citation>
    <scope>IDENTIFICATION</scope>
</reference>
<dbReference type="PANTHER" id="PTHR44590:SF4">
    <property type="entry name" value="CARBOXYLIC ESTER HYDROLASE"/>
    <property type="match status" value="1"/>
</dbReference>
<evidence type="ECO:0000256" key="2">
    <source>
        <dbReference type="ARBA" id="ARBA00022487"/>
    </source>
</evidence>
<dbReference type="PANTHER" id="PTHR44590">
    <property type="entry name" value="CARBOXYLIC ESTER HYDROLASE-RELATED"/>
    <property type="match status" value="1"/>
</dbReference>
<dbReference type="InterPro" id="IPR019819">
    <property type="entry name" value="Carboxylesterase_B_CS"/>
</dbReference>
<dbReference type="OMA" id="SKQMWGW"/>
<evidence type="ECO:0000313" key="7">
    <source>
        <dbReference type="Proteomes" id="UP000267027"/>
    </source>
</evidence>
<evidence type="ECO:0000313" key="8">
    <source>
        <dbReference type="WBParaSite" id="ACOC_0000624101-mRNA-1"/>
    </source>
</evidence>
<evidence type="ECO:0000259" key="5">
    <source>
        <dbReference type="Pfam" id="PF00135"/>
    </source>
</evidence>
<proteinExistence type="inferred from homology"/>
<feature type="domain" description="Carboxylesterase type B" evidence="5">
    <location>
        <begin position="31"/>
        <end position="540"/>
    </location>
</feature>
<dbReference type="InterPro" id="IPR019826">
    <property type="entry name" value="Carboxylesterase_B_AS"/>
</dbReference>
<dbReference type="InterPro" id="IPR029058">
    <property type="entry name" value="AB_hydrolase_fold"/>
</dbReference>
<reference evidence="6 7" key="2">
    <citation type="submission" date="2018-11" db="EMBL/GenBank/DDBJ databases">
        <authorList>
            <consortium name="Pathogen Informatics"/>
        </authorList>
    </citation>
    <scope>NUCLEOTIDE SEQUENCE [LARGE SCALE GENOMIC DNA]</scope>
    <source>
        <strain evidence="6 7">Costa Rica</strain>
    </source>
</reference>
<gene>
    <name evidence="6" type="ORF">ACOC_LOCUS6242</name>
</gene>
<protein>
    <recommendedName>
        <fullName evidence="4">Carboxylic ester hydrolase</fullName>
        <ecNumber evidence="4">3.1.1.-</ecNumber>
    </recommendedName>
</protein>
<keyword evidence="3 4" id="KW-0378">Hydrolase</keyword>
<dbReference type="GO" id="GO:0052689">
    <property type="term" value="F:carboxylic ester hydrolase activity"/>
    <property type="evidence" value="ECO:0007669"/>
    <property type="project" value="UniProtKB-KW"/>
</dbReference>
<evidence type="ECO:0000256" key="1">
    <source>
        <dbReference type="ARBA" id="ARBA00005964"/>
    </source>
</evidence>
<dbReference type="Pfam" id="PF00135">
    <property type="entry name" value="COesterase"/>
    <property type="match status" value="1"/>
</dbReference>
<name>A0A0R3PMS9_ANGCS</name>
<dbReference type="ESTHER" id="angcs-a0a0r3pms9">
    <property type="family name" value="Carb_B_Nematoda"/>
</dbReference>
<evidence type="ECO:0000256" key="3">
    <source>
        <dbReference type="ARBA" id="ARBA00022801"/>
    </source>
</evidence>
<dbReference type="OrthoDB" id="3200163at2759"/>
<dbReference type="Proteomes" id="UP000267027">
    <property type="component" value="Unassembled WGS sequence"/>
</dbReference>
<keyword evidence="7" id="KW-1185">Reference proteome</keyword>
<dbReference type="WBParaSite" id="ACOC_0000624101-mRNA-1">
    <property type="protein sequence ID" value="ACOC_0000624101-mRNA-1"/>
    <property type="gene ID" value="ACOC_0000624101"/>
</dbReference>
<dbReference type="InterPro" id="IPR002018">
    <property type="entry name" value="CarbesteraseB"/>
</dbReference>
<organism evidence="8">
    <name type="scientific">Angiostrongylus costaricensis</name>
    <name type="common">Nematode worm</name>
    <dbReference type="NCBI Taxonomy" id="334426"/>
    <lineage>
        <taxon>Eukaryota</taxon>
        <taxon>Metazoa</taxon>
        <taxon>Ecdysozoa</taxon>
        <taxon>Nematoda</taxon>
        <taxon>Chromadorea</taxon>
        <taxon>Rhabditida</taxon>
        <taxon>Rhabditina</taxon>
        <taxon>Rhabditomorpha</taxon>
        <taxon>Strongyloidea</taxon>
        <taxon>Metastrongylidae</taxon>
        <taxon>Angiostrongylus</taxon>
    </lineage>
</organism>
<dbReference type="PROSITE" id="PS00122">
    <property type="entry name" value="CARBOXYLESTERASE_B_1"/>
    <property type="match status" value="1"/>
</dbReference>
<dbReference type="SUPFAM" id="SSF53474">
    <property type="entry name" value="alpha/beta-Hydrolases"/>
    <property type="match status" value="1"/>
</dbReference>
<comment type="similarity">
    <text evidence="1 4">Belongs to the type-B carboxylesterase/lipase family.</text>
</comment>
<dbReference type="EMBL" id="UYYA01003930">
    <property type="protein sequence ID" value="VDM57827.1"/>
    <property type="molecule type" value="Genomic_DNA"/>
</dbReference>
<dbReference type="PROSITE" id="PS00941">
    <property type="entry name" value="CARBOXYLESTERASE_B_2"/>
    <property type="match status" value="1"/>
</dbReference>